<dbReference type="EMBL" id="GBRH01189246">
    <property type="protein sequence ID" value="JAE08650.1"/>
    <property type="molecule type" value="Transcribed_RNA"/>
</dbReference>
<protein>
    <submittedName>
        <fullName evidence="1">Uncharacterized protein</fullName>
    </submittedName>
</protein>
<reference evidence="1" key="1">
    <citation type="submission" date="2014-09" db="EMBL/GenBank/DDBJ databases">
        <authorList>
            <person name="Magalhaes I.L.F."/>
            <person name="Oliveira U."/>
            <person name="Santos F.R."/>
            <person name="Vidigal T.H.D.A."/>
            <person name="Brescovit A.D."/>
            <person name="Santos A.J."/>
        </authorList>
    </citation>
    <scope>NUCLEOTIDE SEQUENCE</scope>
    <source>
        <tissue evidence="1">Shoot tissue taken approximately 20 cm above the soil surface</tissue>
    </source>
</reference>
<sequence length="25" mass="2851">MVPPGSILLSVTSINMFWLCNDFHE</sequence>
<dbReference type="AlphaFoldDB" id="A0A0A9F6M6"/>
<reference evidence="1" key="2">
    <citation type="journal article" date="2015" name="Data Brief">
        <title>Shoot transcriptome of the giant reed, Arundo donax.</title>
        <authorList>
            <person name="Barrero R.A."/>
            <person name="Guerrero F.D."/>
            <person name="Moolhuijzen P."/>
            <person name="Goolsby J.A."/>
            <person name="Tidwell J."/>
            <person name="Bellgard S.E."/>
            <person name="Bellgard M.I."/>
        </authorList>
    </citation>
    <scope>NUCLEOTIDE SEQUENCE</scope>
    <source>
        <tissue evidence="1">Shoot tissue taken approximately 20 cm above the soil surface</tissue>
    </source>
</reference>
<proteinExistence type="predicted"/>
<evidence type="ECO:0000313" key="1">
    <source>
        <dbReference type="EMBL" id="JAE08650.1"/>
    </source>
</evidence>
<accession>A0A0A9F6M6</accession>
<name>A0A0A9F6M6_ARUDO</name>
<organism evidence="1">
    <name type="scientific">Arundo donax</name>
    <name type="common">Giant reed</name>
    <name type="synonym">Donax arundinaceus</name>
    <dbReference type="NCBI Taxonomy" id="35708"/>
    <lineage>
        <taxon>Eukaryota</taxon>
        <taxon>Viridiplantae</taxon>
        <taxon>Streptophyta</taxon>
        <taxon>Embryophyta</taxon>
        <taxon>Tracheophyta</taxon>
        <taxon>Spermatophyta</taxon>
        <taxon>Magnoliopsida</taxon>
        <taxon>Liliopsida</taxon>
        <taxon>Poales</taxon>
        <taxon>Poaceae</taxon>
        <taxon>PACMAD clade</taxon>
        <taxon>Arundinoideae</taxon>
        <taxon>Arundineae</taxon>
        <taxon>Arundo</taxon>
    </lineage>
</organism>